<organism evidence="2 3">
    <name type="scientific">Trema orientale</name>
    <name type="common">Charcoal tree</name>
    <name type="synonym">Celtis orientalis</name>
    <dbReference type="NCBI Taxonomy" id="63057"/>
    <lineage>
        <taxon>Eukaryota</taxon>
        <taxon>Viridiplantae</taxon>
        <taxon>Streptophyta</taxon>
        <taxon>Embryophyta</taxon>
        <taxon>Tracheophyta</taxon>
        <taxon>Spermatophyta</taxon>
        <taxon>Magnoliopsida</taxon>
        <taxon>eudicotyledons</taxon>
        <taxon>Gunneridae</taxon>
        <taxon>Pentapetalae</taxon>
        <taxon>rosids</taxon>
        <taxon>fabids</taxon>
        <taxon>Rosales</taxon>
        <taxon>Cannabaceae</taxon>
        <taxon>Trema</taxon>
    </lineage>
</organism>
<comment type="caution">
    <text evidence="2">The sequence shown here is derived from an EMBL/GenBank/DDBJ whole genome shotgun (WGS) entry which is preliminary data.</text>
</comment>
<accession>A0A2P5EEM3</accession>
<evidence type="ECO:0000256" key="1">
    <source>
        <dbReference type="SAM" id="MobiDB-lite"/>
    </source>
</evidence>
<evidence type="ECO:0000313" key="3">
    <source>
        <dbReference type="Proteomes" id="UP000237000"/>
    </source>
</evidence>
<proteinExistence type="predicted"/>
<dbReference type="InParanoid" id="A0A2P5EEM3"/>
<evidence type="ECO:0000313" key="2">
    <source>
        <dbReference type="EMBL" id="PON83991.1"/>
    </source>
</evidence>
<feature type="compositionally biased region" description="Low complexity" evidence="1">
    <location>
        <begin position="73"/>
        <end position="84"/>
    </location>
</feature>
<sequence>MKTTFSKSLPNSSSANSSIPNCFLQRTVFLSMKNASLTLKSLARRNFKRTTSLLSSTRRGIPQMETSSGGRGSSSSSSSSLYSLVSASGGDRVGLLFSSSGSMG</sequence>
<name>A0A2P5EEM3_TREOI</name>
<dbReference type="Proteomes" id="UP000237000">
    <property type="component" value="Unassembled WGS sequence"/>
</dbReference>
<reference evidence="3" key="1">
    <citation type="submission" date="2016-06" db="EMBL/GenBank/DDBJ databases">
        <title>Parallel loss of symbiosis genes in relatives of nitrogen-fixing non-legume Parasponia.</title>
        <authorList>
            <person name="Van Velzen R."/>
            <person name="Holmer R."/>
            <person name="Bu F."/>
            <person name="Rutten L."/>
            <person name="Van Zeijl A."/>
            <person name="Liu W."/>
            <person name="Santuari L."/>
            <person name="Cao Q."/>
            <person name="Sharma T."/>
            <person name="Shen D."/>
            <person name="Roswanjaya Y."/>
            <person name="Wardhani T."/>
            <person name="Kalhor M.S."/>
            <person name="Jansen J."/>
            <person name="Van den Hoogen J."/>
            <person name="Gungor B."/>
            <person name="Hartog M."/>
            <person name="Hontelez J."/>
            <person name="Verver J."/>
            <person name="Yang W.-C."/>
            <person name="Schijlen E."/>
            <person name="Repin R."/>
            <person name="Schilthuizen M."/>
            <person name="Schranz E."/>
            <person name="Heidstra R."/>
            <person name="Miyata K."/>
            <person name="Fedorova E."/>
            <person name="Kohlen W."/>
            <person name="Bisseling T."/>
            <person name="Smit S."/>
            <person name="Geurts R."/>
        </authorList>
    </citation>
    <scope>NUCLEOTIDE SEQUENCE [LARGE SCALE GENOMIC DNA]</scope>
    <source>
        <strain evidence="3">cv. RG33-2</strain>
    </source>
</reference>
<dbReference type="AlphaFoldDB" id="A0A2P5EEM3"/>
<protein>
    <submittedName>
        <fullName evidence="2">Uncharacterized protein</fullName>
    </submittedName>
</protein>
<dbReference type="OrthoDB" id="10421139at2759"/>
<keyword evidence="3" id="KW-1185">Reference proteome</keyword>
<dbReference type="EMBL" id="JXTC01000170">
    <property type="protein sequence ID" value="PON83991.1"/>
    <property type="molecule type" value="Genomic_DNA"/>
</dbReference>
<feature type="region of interest" description="Disordered" evidence="1">
    <location>
        <begin position="52"/>
        <end position="84"/>
    </location>
</feature>
<gene>
    <name evidence="2" type="ORF">TorRG33x02_202850</name>
</gene>